<dbReference type="EMBL" id="KB742431">
    <property type="protein sequence ID" value="EOB08695.1"/>
    <property type="molecule type" value="Genomic_DNA"/>
</dbReference>
<evidence type="ECO:0000313" key="2">
    <source>
        <dbReference type="Proteomes" id="UP000296049"/>
    </source>
</evidence>
<sequence length="172" mass="18900">MQTSCGLRNVPAGVNAWITGRAAEQKAPATALQLGAPSFWRQHLNPCPPYGTESENSTACKWLAGAAGRRGGRASPVQQHSSAHRSARFSLVVTFKSQEEVEDYIEGTDKSQGRRTQLASRWQFRFAPGRFAQDLAHSLQRVEGTSGKEVIHFHGELSDVLGLKVEQESHFL</sequence>
<name>R0M3K7_ANAPL</name>
<keyword evidence="2" id="KW-1185">Reference proteome</keyword>
<proteinExistence type="predicted"/>
<dbReference type="AlphaFoldDB" id="R0M3K7"/>
<evidence type="ECO:0000313" key="1">
    <source>
        <dbReference type="EMBL" id="EOB08695.1"/>
    </source>
</evidence>
<dbReference type="Proteomes" id="UP000296049">
    <property type="component" value="Unassembled WGS sequence"/>
</dbReference>
<organism evidence="1 2">
    <name type="scientific">Anas platyrhynchos</name>
    <name type="common">Mallard</name>
    <name type="synonym">Anas boschas</name>
    <dbReference type="NCBI Taxonomy" id="8839"/>
    <lineage>
        <taxon>Eukaryota</taxon>
        <taxon>Metazoa</taxon>
        <taxon>Chordata</taxon>
        <taxon>Craniata</taxon>
        <taxon>Vertebrata</taxon>
        <taxon>Euteleostomi</taxon>
        <taxon>Archelosauria</taxon>
        <taxon>Archosauria</taxon>
        <taxon>Dinosauria</taxon>
        <taxon>Saurischia</taxon>
        <taxon>Theropoda</taxon>
        <taxon>Coelurosauria</taxon>
        <taxon>Aves</taxon>
        <taxon>Neognathae</taxon>
        <taxon>Galloanserae</taxon>
        <taxon>Anseriformes</taxon>
        <taxon>Anatidae</taxon>
        <taxon>Anatinae</taxon>
        <taxon>Anas</taxon>
    </lineage>
</organism>
<protein>
    <submittedName>
        <fullName evidence="1">Uncharacterized protein</fullName>
    </submittedName>
</protein>
<gene>
    <name evidence="1" type="ORF">Anapl_06494</name>
</gene>
<accession>R0M3K7</accession>
<reference evidence="2" key="1">
    <citation type="journal article" date="2013" name="Nat. Genet.">
        <title>The duck genome and transcriptome provide insight into an avian influenza virus reservoir species.</title>
        <authorList>
            <person name="Huang Y."/>
            <person name="Li Y."/>
            <person name="Burt D.W."/>
            <person name="Chen H."/>
            <person name="Zhang Y."/>
            <person name="Qian W."/>
            <person name="Kim H."/>
            <person name="Gan S."/>
            <person name="Zhao Y."/>
            <person name="Li J."/>
            <person name="Yi K."/>
            <person name="Feng H."/>
            <person name="Zhu P."/>
            <person name="Li B."/>
            <person name="Liu Q."/>
            <person name="Fairley S."/>
            <person name="Magor K.E."/>
            <person name="Du Z."/>
            <person name="Hu X."/>
            <person name="Goodman L."/>
            <person name="Tafer H."/>
            <person name="Vignal A."/>
            <person name="Lee T."/>
            <person name="Kim K.W."/>
            <person name="Sheng Z."/>
            <person name="An Y."/>
            <person name="Searle S."/>
            <person name="Herrero J."/>
            <person name="Groenen M.A."/>
            <person name="Crooijmans R.P."/>
            <person name="Faraut T."/>
            <person name="Cai Q."/>
            <person name="Webster R.G."/>
            <person name="Aldridge J.R."/>
            <person name="Warren W.C."/>
            <person name="Bartschat S."/>
            <person name="Kehr S."/>
            <person name="Marz M."/>
            <person name="Stadler P.F."/>
            <person name="Smith J."/>
            <person name="Kraus R.H."/>
            <person name="Zhao Y."/>
            <person name="Ren L."/>
            <person name="Fei J."/>
            <person name="Morisson M."/>
            <person name="Kaiser P."/>
            <person name="Griffin D.K."/>
            <person name="Rao M."/>
            <person name="Pitel F."/>
            <person name="Wang J."/>
            <person name="Li N."/>
        </authorList>
    </citation>
    <scope>NUCLEOTIDE SEQUENCE [LARGE SCALE GENOMIC DNA]</scope>
</reference>